<organism evidence="1 2">
    <name type="scientific">Actinomyces weissii</name>
    <dbReference type="NCBI Taxonomy" id="675090"/>
    <lineage>
        <taxon>Bacteria</taxon>
        <taxon>Bacillati</taxon>
        <taxon>Actinomycetota</taxon>
        <taxon>Actinomycetes</taxon>
        <taxon>Actinomycetales</taxon>
        <taxon>Actinomycetaceae</taxon>
        <taxon>Actinomyces</taxon>
    </lineage>
</organism>
<evidence type="ECO:0000313" key="1">
    <source>
        <dbReference type="EMBL" id="QQM68066.1"/>
    </source>
</evidence>
<name>A0A7T7MAT5_9ACTO</name>
<gene>
    <name evidence="1" type="ORF">JG540_04280</name>
</gene>
<dbReference type="KEGG" id="awe:JG540_04280"/>
<keyword evidence="2" id="KW-1185">Reference proteome</keyword>
<protein>
    <submittedName>
        <fullName evidence="1">Transposase</fullName>
    </submittedName>
</protein>
<dbReference type="Proteomes" id="UP000595895">
    <property type="component" value="Chromosome"/>
</dbReference>
<dbReference type="AlphaFoldDB" id="A0A7T7MAT5"/>
<accession>A0A7T7MAT5</accession>
<evidence type="ECO:0000313" key="2">
    <source>
        <dbReference type="Proteomes" id="UP000595895"/>
    </source>
</evidence>
<reference evidence="1 2" key="1">
    <citation type="submission" date="2020-12" db="EMBL/GenBank/DDBJ databases">
        <authorList>
            <person name="Zhou J."/>
        </authorList>
    </citation>
    <scope>NUCLEOTIDE SEQUENCE [LARGE SCALE GENOMIC DNA]</scope>
    <source>
        <strain evidence="1 2">CCUG 61299</strain>
    </source>
</reference>
<dbReference type="EMBL" id="CP066802">
    <property type="protein sequence ID" value="QQM68066.1"/>
    <property type="molecule type" value="Genomic_DNA"/>
</dbReference>
<proteinExistence type="predicted"/>
<sequence length="31" mass="3573">MPDPFHAIHLAGDALERCRRRVQQQPHGHQA</sequence>